<gene>
    <name evidence="3" type="ORF">ASKIR_1119</name>
</gene>
<accession>A0AAD0WNN3</accession>
<evidence type="ECO:0000313" key="3">
    <source>
        <dbReference type="EMBL" id="AXX84926.1"/>
    </source>
</evidence>
<keyword evidence="1" id="KW-0175">Coiled coil</keyword>
<keyword evidence="2" id="KW-0472">Membrane</keyword>
<dbReference type="RefSeq" id="WP_164698883.1">
    <property type="nucleotide sequence ID" value="NZ_CP032099.1"/>
</dbReference>
<sequence>MKEILDFIVLTLFIFMLAMFVINFNRQQIKKYTDKLEEIEKNKNQDKEKNDA</sequence>
<dbReference type="EMBL" id="CP032099">
    <property type="protein sequence ID" value="AXX84926.1"/>
    <property type="molecule type" value="Genomic_DNA"/>
</dbReference>
<feature type="transmembrane region" description="Helical" evidence="2">
    <location>
        <begin position="6"/>
        <end position="25"/>
    </location>
</feature>
<reference evidence="3 4" key="1">
    <citation type="submission" date="2018-08" db="EMBL/GenBank/DDBJ databases">
        <title>Complete genome of the Arcobacter skirrowii type strain LMG 6621.</title>
        <authorList>
            <person name="Miller W.G."/>
            <person name="Yee E."/>
            <person name="Bono J.L."/>
        </authorList>
    </citation>
    <scope>NUCLEOTIDE SEQUENCE [LARGE SCALE GENOMIC DNA]</scope>
    <source>
        <strain evidence="3 4">CCUG 10374</strain>
    </source>
</reference>
<dbReference type="GeneID" id="61751791"/>
<dbReference type="AlphaFoldDB" id="A0AAD0WNN3"/>
<evidence type="ECO:0000256" key="2">
    <source>
        <dbReference type="SAM" id="Phobius"/>
    </source>
</evidence>
<evidence type="ECO:0000313" key="4">
    <source>
        <dbReference type="Proteomes" id="UP000262029"/>
    </source>
</evidence>
<protein>
    <submittedName>
        <fullName evidence="3">Uncharacterized protein</fullName>
    </submittedName>
</protein>
<organism evidence="3 4">
    <name type="scientific">Aliarcobacter skirrowii CCUG 10374</name>
    <dbReference type="NCBI Taxonomy" id="1032239"/>
    <lineage>
        <taxon>Bacteria</taxon>
        <taxon>Pseudomonadati</taxon>
        <taxon>Campylobacterota</taxon>
        <taxon>Epsilonproteobacteria</taxon>
        <taxon>Campylobacterales</taxon>
        <taxon>Arcobacteraceae</taxon>
        <taxon>Aliarcobacter</taxon>
    </lineage>
</organism>
<name>A0AAD0WNN3_9BACT</name>
<proteinExistence type="predicted"/>
<keyword evidence="2" id="KW-0812">Transmembrane</keyword>
<dbReference type="Proteomes" id="UP000262029">
    <property type="component" value="Chromosome"/>
</dbReference>
<evidence type="ECO:0000256" key="1">
    <source>
        <dbReference type="SAM" id="Coils"/>
    </source>
</evidence>
<feature type="coiled-coil region" evidence="1">
    <location>
        <begin position="22"/>
        <end position="49"/>
    </location>
</feature>
<keyword evidence="2" id="KW-1133">Transmembrane helix</keyword>